<reference evidence="1" key="2">
    <citation type="journal article" date="2015" name="Fish Shellfish Immunol.">
        <title>Early steps in the European eel (Anguilla anguilla)-Vibrio vulnificus interaction in the gills: Role of the RtxA13 toxin.</title>
        <authorList>
            <person name="Callol A."/>
            <person name="Pajuelo D."/>
            <person name="Ebbesson L."/>
            <person name="Teles M."/>
            <person name="MacKenzie S."/>
            <person name="Amaro C."/>
        </authorList>
    </citation>
    <scope>NUCLEOTIDE SEQUENCE</scope>
</reference>
<accession>A0A0E9SUG2</accession>
<protein>
    <submittedName>
        <fullName evidence="1">Uncharacterized protein</fullName>
    </submittedName>
</protein>
<evidence type="ECO:0000313" key="1">
    <source>
        <dbReference type="EMBL" id="JAH44265.1"/>
    </source>
</evidence>
<dbReference type="EMBL" id="GBXM01064312">
    <property type="protein sequence ID" value="JAH44265.1"/>
    <property type="molecule type" value="Transcribed_RNA"/>
</dbReference>
<dbReference type="AlphaFoldDB" id="A0A0E9SUG2"/>
<name>A0A0E9SUG2_ANGAN</name>
<organism evidence="1">
    <name type="scientific">Anguilla anguilla</name>
    <name type="common">European freshwater eel</name>
    <name type="synonym">Muraena anguilla</name>
    <dbReference type="NCBI Taxonomy" id="7936"/>
    <lineage>
        <taxon>Eukaryota</taxon>
        <taxon>Metazoa</taxon>
        <taxon>Chordata</taxon>
        <taxon>Craniata</taxon>
        <taxon>Vertebrata</taxon>
        <taxon>Euteleostomi</taxon>
        <taxon>Actinopterygii</taxon>
        <taxon>Neopterygii</taxon>
        <taxon>Teleostei</taxon>
        <taxon>Anguilliformes</taxon>
        <taxon>Anguillidae</taxon>
        <taxon>Anguilla</taxon>
    </lineage>
</organism>
<proteinExistence type="predicted"/>
<reference evidence="1" key="1">
    <citation type="submission" date="2014-11" db="EMBL/GenBank/DDBJ databases">
        <authorList>
            <person name="Amaro Gonzalez C."/>
        </authorList>
    </citation>
    <scope>NUCLEOTIDE SEQUENCE</scope>
</reference>
<sequence>MMKLLTDFESCHNSFEIMYDSGKTKHKLRDLIFLILHPFMPIISECESLLY</sequence>